<accession>A0A382H721</accession>
<name>A0A382H721_9ZZZZ</name>
<dbReference type="AlphaFoldDB" id="A0A382H721"/>
<proteinExistence type="predicted"/>
<organism evidence="1">
    <name type="scientific">marine metagenome</name>
    <dbReference type="NCBI Taxonomy" id="408172"/>
    <lineage>
        <taxon>unclassified sequences</taxon>
        <taxon>metagenomes</taxon>
        <taxon>ecological metagenomes</taxon>
    </lineage>
</organism>
<protein>
    <submittedName>
        <fullName evidence="1">Uncharacterized protein</fullName>
    </submittedName>
</protein>
<reference evidence="1" key="1">
    <citation type="submission" date="2018-05" db="EMBL/GenBank/DDBJ databases">
        <authorList>
            <person name="Lanie J.A."/>
            <person name="Ng W.-L."/>
            <person name="Kazmierczak K.M."/>
            <person name="Andrzejewski T.M."/>
            <person name="Davidsen T.M."/>
            <person name="Wayne K.J."/>
            <person name="Tettelin H."/>
            <person name="Glass J.I."/>
            <person name="Rusch D."/>
            <person name="Podicherti R."/>
            <person name="Tsui H.-C.T."/>
            <person name="Winkler M.E."/>
        </authorList>
    </citation>
    <scope>NUCLEOTIDE SEQUENCE</scope>
</reference>
<gene>
    <name evidence="1" type="ORF">METZ01_LOCUS235823</name>
</gene>
<dbReference type="EMBL" id="UINC01059493">
    <property type="protein sequence ID" value="SVB82969.1"/>
    <property type="molecule type" value="Genomic_DNA"/>
</dbReference>
<sequence length="84" mass="9657">MSVNEFNFVHEKVDQIDVNLFDMDGSTPFNDNHTLAHIMHLAGIFPSVSQARKNGWHKPIPFGFSEFVVGKNRKQVFILNRIET</sequence>
<evidence type="ECO:0000313" key="1">
    <source>
        <dbReference type="EMBL" id="SVB82969.1"/>
    </source>
</evidence>